<dbReference type="EMBL" id="LAZR01063361">
    <property type="protein sequence ID" value="KKK59652.1"/>
    <property type="molecule type" value="Genomic_DNA"/>
</dbReference>
<feature type="non-terminal residue" evidence="1">
    <location>
        <position position="293"/>
    </location>
</feature>
<accession>A0A0F8WRT8</accession>
<sequence>MVMVMRGMAAAVTASVVLATTLWFSPAADESALGNVLDKIAAAETLQLEITRDGKSSRLWAKQPQKLRLNEADGTYKIALGGRLWSIDEKANRATSGPSPYFRNDKPGLDLLALLELPDRSHEEDFLQQRPAERVQRDGVECDVYRIEIPAADGTIRLEAIVDAATRRLRSVETKSDRNGQLRPIAKVTMLAVNEPVDEELFVVGDTLTEDGRIGKVTDRQGIVSIKPVMHGRFTPVGSRMPIKPGDWLRTDSRGVNAVCVRLLKQTDVTLGPGSLVELVTPKQIRVIAGELK</sequence>
<reference evidence="1" key="1">
    <citation type="journal article" date="2015" name="Nature">
        <title>Complex archaea that bridge the gap between prokaryotes and eukaryotes.</title>
        <authorList>
            <person name="Spang A."/>
            <person name="Saw J.H."/>
            <person name="Jorgensen S.L."/>
            <person name="Zaremba-Niedzwiedzka K."/>
            <person name="Martijn J."/>
            <person name="Lind A.E."/>
            <person name="van Eijk R."/>
            <person name="Schleper C."/>
            <person name="Guy L."/>
            <person name="Ettema T.J."/>
        </authorList>
    </citation>
    <scope>NUCLEOTIDE SEQUENCE</scope>
</reference>
<proteinExistence type="predicted"/>
<comment type="caution">
    <text evidence="1">The sequence shown here is derived from an EMBL/GenBank/DDBJ whole genome shotgun (WGS) entry which is preliminary data.</text>
</comment>
<evidence type="ECO:0008006" key="2">
    <source>
        <dbReference type="Google" id="ProtNLM"/>
    </source>
</evidence>
<name>A0A0F8WRT8_9ZZZZ</name>
<evidence type="ECO:0000313" key="1">
    <source>
        <dbReference type="EMBL" id="KKK59652.1"/>
    </source>
</evidence>
<dbReference type="AlphaFoldDB" id="A0A0F8WRT8"/>
<protein>
    <recommendedName>
        <fullName evidence="2">MucB/RseB N-terminal domain-containing protein</fullName>
    </recommendedName>
</protein>
<organism evidence="1">
    <name type="scientific">marine sediment metagenome</name>
    <dbReference type="NCBI Taxonomy" id="412755"/>
    <lineage>
        <taxon>unclassified sequences</taxon>
        <taxon>metagenomes</taxon>
        <taxon>ecological metagenomes</taxon>
    </lineage>
</organism>
<gene>
    <name evidence="1" type="ORF">LCGC14_3032250</name>
</gene>